<feature type="non-terminal residue" evidence="4">
    <location>
        <position position="147"/>
    </location>
</feature>
<evidence type="ECO:0000256" key="1">
    <source>
        <dbReference type="ARBA" id="ARBA00004797"/>
    </source>
</evidence>
<evidence type="ECO:0000313" key="5">
    <source>
        <dbReference type="Proteomes" id="UP001174909"/>
    </source>
</evidence>
<dbReference type="SUPFAM" id="SSF117281">
    <property type="entry name" value="Kelch motif"/>
    <property type="match status" value="1"/>
</dbReference>
<accession>A0AA35W7T5</accession>
<name>A0AA35W7T5_GEOBA</name>
<dbReference type="Proteomes" id="UP001174909">
    <property type="component" value="Unassembled WGS sequence"/>
</dbReference>
<dbReference type="PANTHER" id="PTHR46529">
    <property type="entry name" value="TRNA WYBUTOSINE-SYNTHESIZING PROTEIN 4"/>
    <property type="match status" value="1"/>
</dbReference>
<dbReference type="GO" id="GO:0030488">
    <property type="term" value="P:tRNA methylation"/>
    <property type="evidence" value="ECO:0007669"/>
    <property type="project" value="TreeGrafter"/>
</dbReference>
<comment type="similarity">
    <text evidence="2">Belongs to the methyltransferase superfamily. LCMT family.</text>
</comment>
<evidence type="ECO:0000256" key="2">
    <source>
        <dbReference type="ARBA" id="ARBA00010703"/>
    </source>
</evidence>
<protein>
    <submittedName>
        <fullName evidence="4">tRNA wybutosine-synthesizing protein 4</fullName>
    </submittedName>
</protein>
<comment type="pathway">
    <text evidence="1">tRNA modification; wybutosine-tRNA(Phe) biosynthesis.</text>
</comment>
<sequence>MNTFFSWLPEKEKQRIRGLEQFDEYEEWHLKCSHYMILCAFKGRVNVLKDHILPNSFVGDDSLRPVYKSVKLTVESIYYSSSCLKRYGHGSCVLSDGSIVIIGGYGESSFGGITPHSRLNDVLKLQLDTEGWKLCSLDNVHGSGPGL</sequence>
<proteinExistence type="inferred from homology"/>
<dbReference type="EMBL" id="CASHTH010001043">
    <property type="protein sequence ID" value="CAI8010524.1"/>
    <property type="molecule type" value="Genomic_DNA"/>
</dbReference>
<dbReference type="GO" id="GO:0008175">
    <property type="term" value="F:tRNA methyltransferase activity"/>
    <property type="evidence" value="ECO:0007669"/>
    <property type="project" value="TreeGrafter"/>
</dbReference>
<keyword evidence="5" id="KW-1185">Reference proteome</keyword>
<dbReference type="InterPro" id="IPR029063">
    <property type="entry name" value="SAM-dependent_MTases_sf"/>
</dbReference>
<evidence type="ECO:0000313" key="4">
    <source>
        <dbReference type="EMBL" id="CAI8010524.1"/>
    </source>
</evidence>
<organism evidence="4 5">
    <name type="scientific">Geodia barretti</name>
    <name type="common">Barrett's horny sponge</name>
    <dbReference type="NCBI Taxonomy" id="519541"/>
    <lineage>
        <taxon>Eukaryota</taxon>
        <taxon>Metazoa</taxon>
        <taxon>Porifera</taxon>
        <taxon>Demospongiae</taxon>
        <taxon>Heteroscleromorpha</taxon>
        <taxon>Tetractinellida</taxon>
        <taxon>Astrophorina</taxon>
        <taxon>Geodiidae</taxon>
        <taxon>Geodia</taxon>
    </lineage>
</organism>
<dbReference type="Gene3D" id="2.120.10.80">
    <property type="entry name" value="Kelch-type beta propeller"/>
    <property type="match status" value="1"/>
</dbReference>
<dbReference type="AlphaFoldDB" id="A0AA35W7T5"/>
<dbReference type="GO" id="GO:0031591">
    <property type="term" value="P:wybutosine biosynthetic process"/>
    <property type="evidence" value="ECO:0007669"/>
    <property type="project" value="TreeGrafter"/>
</dbReference>
<dbReference type="InterPro" id="IPR015915">
    <property type="entry name" value="Kelch-typ_b-propeller"/>
</dbReference>
<gene>
    <name evidence="4" type="ORF">GBAR_LOCUS6941</name>
</gene>
<dbReference type="Gene3D" id="3.40.50.150">
    <property type="entry name" value="Vaccinia Virus protein VP39"/>
    <property type="match status" value="1"/>
</dbReference>
<evidence type="ECO:0000256" key="3">
    <source>
        <dbReference type="ARBA" id="ARBA00022691"/>
    </source>
</evidence>
<keyword evidence="3" id="KW-0949">S-adenosyl-L-methionine</keyword>
<comment type="caution">
    <text evidence="4">The sequence shown here is derived from an EMBL/GenBank/DDBJ whole genome shotgun (WGS) entry which is preliminary data.</text>
</comment>
<reference evidence="4" key="1">
    <citation type="submission" date="2023-03" db="EMBL/GenBank/DDBJ databases">
        <authorList>
            <person name="Steffen K."/>
            <person name="Cardenas P."/>
        </authorList>
    </citation>
    <scope>NUCLEOTIDE SEQUENCE</scope>
</reference>
<dbReference type="PANTHER" id="PTHR46529:SF1">
    <property type="entry name" value="TRNA WYBUTOSINE-SYNTHESIZING PROTEIN 4"/>
    <property type="match status" value="1"/>
</dbReference>